<keyword evidence="1" id="KW-0805">Transcription regulation</keyword>
<protein>
    <submittedName>
        <fullName evidence="6">TetR/AcrR family transcriptional regulator C-terminal ligand-binding domain-containing protein</fullName>
    </submittedName>
</protein>
<dbReference type="InterPro" id="IPR009057">
    <property type="entry name" value="Homeodomain-like_sf"/>
</dbReference>
<keyword evidence="7" id="KW-1185">Reference proteome</keyword>
<evidence type="ECO:0000256" key="2">
    <source>
        <dbReference type="ARBA" id="ARBA00023125"/>
    </source>
</evidence>
<dbReference type="SUPFAM" id="SSF48498">
    <property type="entry name" value="Tetracyclin repressor-like, C-terminal domain"/>
    <property type="match status" value="1"/>
</dbReference>
<evidence type="ECO:0000313" key="6">
    <source>
        <dbReference type="EMBL" id="MEI6001641.1"/>
    </source>
</evidence>
<evidence type="ECO:0000256" key="3">
    <source>
        <dbReference type="ARBA" id="ARBA00023163"/>
    </source>
</evidence>
<name>A0ABU8J1B6_9BURK</name>
<organism evidence="6 7">
    <name type="scientific">Paraburkholderia bengalensis</name>
    <dbReference type="NCBI Taxonomy" id="2747562"/>
    <lineage>
        <taxon>Bacteria</taxon>
        <taxon>Pseudomonadati</taxon>
        <taxon>Pseudomonadota</taxon>
        <taxon>Betaproteobacteria</taxon>
        <taxon>Burkholderiales</taxon>
        <taxon>Burkholderiaceae</taxon>
        <taxon>Paraburkholderia</taxon>
    </lineage>
</organism>
<dbReference type="Pfam" id="PF16859">
    <property type="entry name" value="TetR_C_11"/>
    <property type="match status" value="1"/>
</dbReference>
<evidence type="ECO:0000259" key="5">
    <source>
        <dbReference type="PROSITE" id="PS50977"/>
    </source>
</evidence>
<dbReference type="Gene3D" id="1.10.357.10">
    <property type="entry name" value="Tetracycline Repressor, domain 2"/>
    <property type="match status" value="1"/>
</dbReference>
<dbReference type="InterPro" id="IPR011075">
    <property type="entry name" value="TetR_C"/>
</dbReference>
<dbReference type="Proteomes" id="UP001386437">
    <property type="component" value="Unassembled WGS sequence"/>
</dbReference>
<dbReference type="SUPFAM" id="SSF46689">
    <property type="entry name" value="Homeodomain-like"/>
    <property type="match status" value="1"/>
</dbReference>
<dbReference type="Gene3D" id="1.10.10.60">
    <property type="entry name" value="Homeodomain-like"/>
    <property type="match status" value="1"/>
</dbReference>
<evidence type="ECO:0000313" key="7">
    <source>
        <dbReference type="Proteomes" id="UP001386437"/>
    </source>
</evidence>
<reference evidence="6 7" key="1">
    <citation type="journal article" date="2022" name="Arch. Microbiol.">
        <title>Paraburkholderia bengalensis sp. nov. isolated from roots of Oryza sativa, IR64.</title>
        <authorList>
            <person name="Nag P."/>
            <person name="Mondal N."/>
            <person name="Sarkar J."/>
            <person name="Das S."/>
        </authorList>
    </citation>
    <scope>NUCLEOTIDE SEQUENCE [LARGE SCALE GENOMIC DNA]</scope>
    <source>
        <strain evidence="6 7">IR64_4_BI</strain>
    </source>
</reference>
<feature type="DNA-binding region" description="H-T-H motif" evidence="4">
    <location>
        <begin position="37"/>
        <end position="56"/>
    </location>
</feature>
<keyword evidence="2 4" id="KW-0238">DNA-binding</keyword>
<evidence type="ECO:0000256" key="1">
    <source>
        <dbReference type="ARBA" id="ARBA00023015"/>
    </source>
</evidence>
<comment type="caution">
    <text evidence="6">The sequence shown here is derived from an EMBL/GenBank/DDBJ whole genome shotgun (WGS) entry which is preliminary data.</text>
</comment>
<feature type="domain" description="HTH tetR-type" evidence="5">
    <location>
        <begin position="14"/>
        <end position="74"/>
    </location>
</feature>
<evidence type="ECO:0000256" key="4">
    <source>
        <dbReference type="PROSITE-ProRule" id="PRU00335"/>
    </source>
</evidence>
<dbReference type="InterPro" id="IPR001647">
    <property type="entry name" value="HTH_TetR"/>
</dbReference>
<proteinExistence type="predicted"/>
<dbReference type="InterPro" id="IPR036271">
    <property type="entry name" value="Tet_transcr_reg_TetR-rel_C_sf"/>
</dbReference>
<dbReference type="PROSITE" id="PS50977">
    <property type="entry name" value="HTH_TETR_2"/>
    <property type="match status" value="1"/>
</dbReference>
<sequence>MTVREGLRPGGRSARIQESVHEAVNALLNEMPRDRITVSTVATRANVTPSTIYRRWGHIDSLLADVAVNRFHPESLPEDTGTLRGDLEAWAQAYQEEMSSAPGRAMIRDVLAGTDVGGGGPASQCAAIARAHIQILLDRATGRNDSAPGAYDVMDMVVAPIMYRMLFDDKPLDPTFAVSRVNILLSAM</sequence>
<dbReference type="EMBL" id="JACFYJ010000080">
    <property type="protein sequence ID" value="MEI6001641.1"/>
    <property type="molecule type" value="Genomic_DNA"/>
</dbReference>
<accession>A0ABU8J1B6</accession>
<gene>
    <name evidence="6" type="ORF">H3V53_32105</name>
</gene>
<keyword evidence="3" id="KW-0804">Transcription</keyword>